<dbReference type="Gene3D" id="1.50.10.10">
    <property type="match status" value="1"/>
</dbReference>
<evidence type="ECO:0008006" key="4">
    <source>
        <dbReference type="Google" id="ProtNLM"/>
    </source>
</evidence>
<evidence type="ECO:0000313" key="3">
    <source>
        <dbReference type="Proteomes" id="UP000624279"/>
    </source>
</evidence>
<dbReference type="InterPro" id="IPR012341">
    <property type="entry name" value="6hp_glycosidase-like_sf"/>
</dbReference>
<dbReference type="RefSeq" id="WP_186941902.1">
    <property type="nucleotide sequence ID" value="NZ_JACOGA010000008.1"/>
</dbReference>
<evidence type="ECO:0000313" key="2">
    <source>
        <dbReference type="EMBL" id="MBC3873866.1"/>
    </source>
</evidence>
<feature type="chain" id="PRO_5045361254" description="Amylo-alpha-1,6-glucosidase" evidence="1">
    <location>
        <begin position="26"/>
        <end position="430"/>
    </location>
</feature>
<dbReference type="Proteomes" id="UP000624279">
    <property type="component" value="Unassembled WGS sequence"/>
</dbReference>
<feature type="signal peptide" evidence="1">
    <location>
        <begin position="1"/>
        <end position="25"/>
    </location>
</feature>
<protein>
    <recommendedName>
        <fullName evidence="4">Amylo-alpha-1,6-glucosidase</fullName>
    </recommendedName>
</protein>
<dbReference type="PROSITE" id="PS51257">
    <property type="entry name" value="PROKAR_LIPOPROTEIN"/>
    <property type="match status" value="1"/>
</dbReference>
<dbReference type="SUPFAM" id="SSF48208">
    <property type="entry name" value="Six-hairpin glycosidases"/>
    <property type="match status" value="1"/>
</dbReference>
<name>A0ABR6YB61_9BURK</name>
<comment type="caution">
    <text evidence="2">The sequence shown here is derived from an EMBL/GenBank/DDBJ whole genome shotgun (WGS) entry which is preliminary data.</text>
</comment>
<accession>A0ABR6YB61</accession>
<keyword evidence="3" id="KW-1185">Reference proteome</keyword>
<keyword evidence="1" id="KW-0732">Signal</keyword>
<dbReference type="InterPro" id="IPR008928">
    <property type="entry name" value="6-hairpin_glycosidase_sf"/>
</dbReference>
<gene>
    <name evidence="2" type="ORF">H8K55_09710</name>
</gene>
<dbReference type="EMBL" id="JACOGA010000008">
    <property type="protein sequence ID" value="MBC3873866.1"/>
    <property type="molecule type" value="Genomic_DNA"/>
</dbReference>
<organism evidence="2 3">
    <name type="scientific">Undibacterium flavidum</name>
    <dbReference type="NCBI Taxonomy" id="2762297"/>
    <lineage>
        <taxon>Bacteria</taxon>
        <taxon>Pseudomonadati</taxon>
        <taxon>Pseudomonadota</taxon>
        <taxon>Betaproteobacteria</taxon>
        <taxon>Burkholderiales</taxon>
        <taxon>Oxalobacteraceae</taxon>
        <taxon>Undibacterium</taxon>
    </lineage>
</organism>
<sequence length="430" mass="47334">MQYFYLRFYLSFALLILLTACSSGGGSSSQTPVDVSADAKLATAIRNDSRFTLVRAKAKQLVGKSFAAGSVYPYVFIRDLNTFVELAIEVHGAPAVRAQLKNFLVHQSEDGNIVDAIAVLDDSTIKTTVESDQESSLVQAVTKYVTISGDKAFLLEEIRGIPVIVRLENALTFLYTQRYSSKYGLVFGGTRADWGDVQPEDTPGTALNDASHPSISIYDNAMLTLALQGLQTLAKANTRDSSLWAGRERDLRGAIRTYLWNGVKFIPHLYLEKGSPMPSGFDESAIYFQGGTAVAIEAGLLLPTEVKQAFSRMIKNKIESGSGSIGVSLYPTYPADFFKNREYMGGVYVYQNGGDWAWFGARIVQQMVAAGEVQLAYQELAPILDRVVRDEGFYEWYTREGIKQGSGDYRGTAGQIVKAIDMLSDWASRH</sequence>
<reference evidence="2 3" key="1">
    <citation type="submission" date="2020-08" db="EMBL/GenBank/DDBJ databases">
        <title>Novel species isolated from subtropical streams in China.</title>
        <authorList>
            <person name="Lu H."/>
        </authorList>
    </citation>
    <scope>NUCLEOTIDE SEQUENCE [LARGE SCALE GENOMIC DNA]</scope>
    <source>
        <strain evidence="2 3">LX15W</strain>
    </source>
</reference>
<evidence type="ECO:0000256" key="1">
    <source>
        <dbReference type="SAM" id="SignalP"/>
    </source>
</evidence>
<proteinExistence type="predicted"/>